<dbReference type="EMBL" id="CM023484">
    <property type="protein sequence ID" value="KAH6933017.1"/>
    <property type="molecule type" value="Genomic_DNA"/>
</dbReference>
<dbReference type="Proteomes" id="UP000821845">
    <property type="component" value="Chromosome 4"/>
</dbReference>
<organism evidence="1 2">
    <name type="scientific">Hyalomma asiaticum</name>
    <name type="common">Tick</name>
    <dbReference type="NCBI Taxonomy" id="266040"/>
    <lineage>
        <taxon>Eukaryota</taxon>
        <taxon>Metazoa</taxon>
        <taxon>Ecdysozoa</taxon>
        <taxon>Arthropoda</taxon>
        <taxon>Chelicerata</taxon>
        <taxon>Arachnida</taxon>
        <taxon>Acari</taxon>
        <taxon>Parasitiformes</taxon>
        <taxon>Ixodida</taxon>
        <taxon>Ixodoidea</taxon>
        <taxon>Ixodidae</taxon>
        <taxon>Hyalomminae</taxon>
        <taxon>Hyalomma</taxon>
    </lineage>
</organism>
<sequence>MSASSSGGGGACALYGALALVYFGLAADFYVTYKLSGDVSALRGLVALGGDSGGESGRKGGRTVVTSEFATGDSYRSSEGAISRERRSTHRRGRKEAAAAARARDASENFGSGGGSSGGDHDQNVPSVEFFPQPQQAPGGPHDGKGYVWLTSYSRIPVSGALSTCLKWQ</sequence>
<name>A0ACB7SCX6_HYAAI</name>
<gene>
    <name evidence="1" type="ORF">HPB50_011560</name>
</gene>
<reference evidence="1" key="1">
    <citation type="submission" date="2020-05" db="EMBL/GenBank/DDBJ databases">
        <title>Large-scale comparative analyses of tick genomes elucidate their genetic diversity and vector capacities.</title>
        <authorList>
            <person name="Jia N."/>
            <person name="Wang J."/>
            <person name="Shi W."/>
            <person name="Du L."/>
            <person name="Sun Y."/>
            <person name="Zhan W."/>
            <person name="Jiang J."/>
            <person name="Wang Q."/>
            <person name="Zhang B."/>
            <person name="Ji P."/>
            <person name="Sakyi L.B."/>
            <person name="Cui X."/>
            <person name="Yuan T."/>
            <person name="Jiang B."/>
            <person name="Yang W."/>
            <person name="Lam T.T.-Y."/>
            <person name="Chang Q."/>
            <person name="Ding S."/>
            <person name="Wang X."/>
            <person name="Zhu J."/>
            <person name="Ruan X."/>
            <person name="Zhao L."/>
            <person name="Wei J."/>
            <person name="Que T."/>
            <person name="Du C."/>
            <person name="Cheng J."/>
            <person name="Dai P."/>
            <person name="Han X."/>
            <person name="Huang E."/>
            <person name="Gao Y."/>
            <person name="Liu J."/>
            <person name="Shao H."/>
            <person name="Ye R."/>
            <person name="Li L."/>
            <person name="Wei W."/>
            <person name="Wang X."/>
            <person name="Wang C."/>
            <person name="Yang T."/>
            <person name="Huo Q."/>
            <person name="Li W."/>
            <person name="Guo W."/>
            <person name="Chen H."/>
            <person name="Zhou L."/>
            <person name="Ni X."/>
            <person name="Tian J."/>
            <person name="Zhou Y."/>
            <person name="Sheng Y."/>
            <person name="Liu T."/>
            <person name="Pan Y."/>
            <person name="Xia L."/>
            <person name="Li J."/>
            <person name="Zhao F."/>
            <person name="Cao W."/>
        </authorList>
    </citation>
    <scope>NUCLEOTIDE SEQUENCE</scope>
    <source>
        <strain evidence="1">Hyas-2018</strain>
    </source>
</reference>
<evidence type="ECO:0000313" key="2">
    <source>
        <dbReference type="Proteomes" id="UP000821845"/>
    </source>
</evidence>
<evidence type="ECO:0000313" key="1">
    <source>
        <dbReference type="EMBL" id="KAH6933017.1"/>
    </source>
</evidence>
<proteinExistence type="predicted"/>
<comment type="caution">
    <text evidence="1">The sequence shown here is derived from an EMBL/GenBank/DDBJ whole genome shotgun (WGS) entry which is preliminary data.</text>
</comment>
<protein>
    <submittedName>
        <fullName evidence="1">Uncharacterized protein</fullName>
    </submittedName>
</protein>
<keyword evidence="2" id="KW-1185">Reference proteome</keyword>
<accession>A0ACB7SCX6</accession>